<sequence length="104" mass="11798">MIRRSFKLKLTFRSFVPTRNIRDNQLIIEGHHQERSDQAGTIERHFVRKYALPQDVELTAVESRLSDSGLLTVFAAKTHASAGRTVPIQTGSSRNSRRANNLHS</sequence>
<dbReference type="GO" id="GO:0005737">
    <property type="term" value="C:cytoplasm"/>
    <property type="evidence" value="ECO:0007669"/>
    <property type="project" value="TreeGrafter"/>
</dbReference>
<dbReference type="OMA" id="GHHQERS"/>
<dbReference type="InterPro" id="IPR001436">
    <property type="entry name" value="Alpha-crystallin/sHSP_animal"/>
</dbReference>
<protein>
    <submittedName>
        <fullName evidence="6">Small heat shock protein OV25-1</fullName>
    </submittedName>
</protein>
<evidence type="ECO:0000256" key="2">
    <source>
        <dbReference type="PROSITE-ProRule" id="PRU00285"/>
    </source>
</evidence>
<gene>
    <name evidence="6" type="primary">OV25-1</name>
    <name evidence="6" type="ORF">Tcan_09173</name>
</gene>
<feature type="domain" description="SHSP" evidence="5">
    <location>
        <begin position="1"/>
        <end position="91"/>
    </location>
</feature>
<keyword evidence="7" id="KW-1185">Reference proteome</keyword>
<dbReference type="PANTHER" id="PTHR45640">
    <property type="entry name" value="HEAT SHOCK PROTEIN HSP-12.2-RELATED"/>
    <property type="match status" value="1"/>
</dbReference>
<dbReference type="Gene3D" id="2.60.40.790">
    <property type="match status" value="1"/>
</dbReference>
<feature type="compositionally biased region" description="Polar residues" evidence="4">
    <location>
        <begin position="87"/>
        <end position="104"/>
    </location>
</feature>
<dbReference type="Pfam" id="PF00011">
    <property type="entry name" value="HSP20"/>
    <property type="match status" value="1"/>
</dbReference>
<comment type="similarity">
    <text evidence="2 3">Belongs to the small heat shock protein (HSP20) family.</text>
</comment>
<dbReference type="GO" id="GO:0005634">
    <property type="term" value="C:nucleus"/>
    <property type="evidence" value="ECO:0007669"/>
    <property type="project" value="TreeGrafter"/>
</dbReference>
<dbReference type="InterPro" id="IPR002068">
    <property type="entry name" value="A-crystallin/Hsp20_dom"/>
</dbReference>
<evidence type="ECO:0000259" key="5">
    <source>
        <dbReference type="PROSITE" id="PS01031"/>
    </source>
</evidence>
<dbReference type="InterPro" id="IPR008978">
    <property type="entry name" value="HSP20-like_chaperone"/>
</dbReference>
<proteinExistence type="inferred from homology"/>
<dbReference type="GO" id="GO:0042026">
    <property type="term" value="P:protein refolding"/>
    <property type="evidence" value="ECO:0007669"/>
    <property type="project" value="TreeGrafter"/>
</dbReference>
<dbReference type="PRINTS" id="PR00299">
    <property type="entry name" value="ACRYSTALLIN"/>
</dbReference>
<dbReference type="PROSITE" id="PS01031">
    <property type="entry name" value="SHSP"/>
    <property type="match status" value="1"/>
</dbReference>
<dbReference type="CDD" id="cd06526">
    <property type="entry name" value="metazoan_ACD"/>
    <property type="match status" value="1"/>
</dbReference>
<evidence type="ECO:0000313" key="6">
    <source>
        <dbReference type="EMBL" id="KHN76851.1"/>
    </source>
</evidence>
<reference evidence="6 7" key="1">
    <citation type="submission" date="2014-11" db="EMBL/GenBank/DDBJ databases">
        <title>Genetic blueprint of the zoonotic pathogen Toxocara canis.</title>
        <authorList>
            <person name="Zhu X.-Q."/>
            <person name="Korhonen P.K."/>
            <person name="Cai H."/>
            <person name="Young N.D."/>
            <person name="Nejsum P."/>
            <person name="von Samson-Himmelstjerna G."/>
            <person name="Boag P.R."/>
            <person name="Tan P."/>
            <person name="Li Q."/>
            <person name="Min J."/>
            <person name="Yang Y."/>
            <person name="Wang X."/>
            <person name="Fang X."/>
            <person name="Hall R.S."/>
            <person name="Hofmann A."/>
            <person name="Sternberg P.W."/>
            <person name="Jex A.R."/>
            <person name="Gasser R.B."/>
        </authorList>
    </citation>
    <scope>NUCLEOTIDE SEQUENCE [LARGE SCALE GENOMIC DNA]</scope>
    <source>
        <strain evidence="6">PN_DK_2014</strain>
    </source>
</reference>
<accession>A0A0B2V0M9</accession>
<keyword evidence="1 6" id="KW-0346">Stress response</keyword>
<feature type="region of interest" description="Disordered" evidence="4">
    <location>
        <begin position="82"/>
        <end position="104"/>
    </location>
</feature>
<dbReference type="PANTHER" id="PTHR45640:SF13">
    <property type="entry name" value="HEAT SHOCK PROTEIN 22-RELATED"/>
    <property type="match status" value="1"/>
</dbReference>
<evidence type="ECO:0000313" key="7">
    <source>
        <dbReference type="Proteomes" id="UP000031036"/>
    </source>
</evidence>
<dbReference type="GO" id="GO:0051082">
    <property type="term" value="F:unfolded protein binding"/>
    <property type="evidence" value="ECO:0007669"/>
    <property type="project" value="TreeGrafter"/>
</dbReference>
<dbReference type="AlphaFoldDB" id="A0A0B2V0M9"/>
<dbReference type="OrthoDB" id="1431247at2759"/>
<dbReference type="GO" id="GO:0009408">
    <property type="term" value="P:response to heat"/>
    <property type="evidence" value="ECO:0007669"/>
    <property type="project" value="TreeGrafter"/>
</dbReference>
<dbReference type="SUPFAM" id="SSF49764">
    <property type="entry name" value="HSP20-like chaperones"/>
    <property type="match status" value="1"/>
</dbReference>
<evidence type="ECO:0000256" key="4">
    <source>
        <dbReference type="SAM" id="MobiDB-lite"/>
    </source>
</evidence>
<dbReference type="EMBL" id="JPKZ01002420">
    <property type="protein sequence ID" value="KHN76851.1"/>
    <property type="molecule type" value="Genomic_DNA"/>
</dbReference>
<organism evidence="6 7">
    <name type="scientific">Toxocara canis</name>
    <name type="common">Canine roundworm</name>
    <dbReference type="NCBI Taxonomy" id="6265"/>
    <lineage>
        <taxon>Eukaryota</taxon>
        <taxon>Metazoa</taxon>
        <taxon>Ecdysozoa</taxon>
        <taxon>Nematoda</taxon>
        <taxon>Chromadorea</taxon>
        <taxon>Rhabditida</taxon>
        <taxon>Spirurina</taxon>
        <taxon>Ascaridomorpha</taxon>
        <taxon>Ascaridoidea</taxon>
        <taxon>Toxocaridae</taxon>
        <taxon>Toxocara</taxon>
    </lineage>
</organism>
<comment type="caution">
    <text evidence="6">The sequence shown here is derived from an EMBL/GenBank/DDBJ whole genome shotgun (WGS) entry which is preliminary data.</text>
</comment>
<evidence type="ECO:0000256" key="3">
    <source>
        <dbReference type="RuleBase" id="RU003616"/>
    </source>
</evidence>
<evidence type="ECO:0000256" key="1">
    <source>
        <dbReference type="ARBA" id="ARBA00023016"/>
    </source>
</evidence>
<dbReference type="Proteomes" id="UP000031036">
    <property type="component" value="Unassembled WGS sequence"/>
</dbReference>
<name>A0A0B2V0M9_TOXCA</name>
<dbReference type="STRING" id="6265.A0A0B2V0M9"/>